<evidence type="ECO:0000256" key="2">
    <source>
        <dbReference type="SAM" id="MobiDB-lite"/>
    </source>
</evidence>
<dbReference type="EMBL" id="FOXA01000087">
    <property type="protein sequence ID" value="SFQ27099.1"/>
    <property type="molecule type" value="Genomic_DNA"/>
</dbReference>
<organism evidence="3 4">
    <name type="scientific">Tranquillimonas alkanivorans</name>
    <dbReference type="NCBI Taxonomy" id="441119"/>
    <lineage>
        <taxon>Bacteria</taxon>
        <taxon>Pseudomonadati</taxon>
        <taxon>Pseudomonadota</taxon>
        <taxon>Alphaproteobacteria</taxon>
        <taxon>Rhodobacterales</taxon>
        <taxon>Roseobacteraceae</taxon>
        <taxon>Tranquillimonas</taxon>
    </lineage>
</organism>
<evidence type="ECO:0000256" key="1">
    <source>
        <dbReference type="ARBA" id="ARBA00023172"/>
    </source>
</evidence>
<dbReference type="GO" id="GO:0003677">
    <property type="term" value="F:DNA binding"/>
    <property type="evidence" value="ECO:0007669"/>
    <property type="project" value="InterPro"/>
</dbReference>
<proteinExistence type="predicted"/>
<keyword evidence="4" id="KW-1185">Reference proteome</keyword>
<dbReference type="InterPro" id="IPR013762">
    <property type="entry name" value="Integrase-like_cat_sf"/>
</dbReference>
<name>A0A1I5X546_9RHOB</name>
<protein>
    <recommendedName>
        <fullName evidence="5">Phage integrase family protein</fullName>
    </recommendedName>
</protein>
<dbReference type="Gene3D" id="1.10.443.10">
    <property type="entry name" value="Intergrase catalytic core"/>
    <property type="match status" value="1"/>
</dbReference>
<dbReference type="GO" id="GO:0015074">
    <property type="term" value="P:DNA integration"/>
    <property type="evidence" value="ECO:0007669"/>
    <property type="project" value="InterPro"/>
</dbReference>
<evidence type="ECO:0000313" key="3">
    <source>
        <dbReference type="EMBL" id="SFQ27099.1"/>
    </source>
</evidence>
<reference evidence="3 4" key="1">
    <citation type="submission" date="2016-10" db="EMBL/GenBank/DDBJ databases">
        <authorList>
            <person name="de Groot N.N."/>
        </authorList>
    </citation>
    <scope>NUCLEOTIDE SEQUENCE [LARGE SCALE GENOMIC DNA]</scope>
    <source>
        <strain evidence="3 4">DSM 19547</strain>
    </source>
</reference>
<dbReference type="GO" id="GO:0006310">
    <property type="term" value="P:DNA recombination"/>
    <property type="evidence" value="ECO:0007669"/>
    <property type="project" value="UniProtKB-KW"/>
</dbReference>
<sequence>HALFGSPVFREELEDVGDPLFWAPLIARLQGCRMEECLQLGPEDFGSDRGIPYMRVRNTIINGVKTLTSERTVPVHPQLVELGLLKLVELRRRQGHIRLFPFLTRGKCKGTFSANFSKSFAYYRRKNDIYWAGLDFHALRTTFQNDLLSDDKSDAIRCRLIGHARTDEGDRSYGQSLGIEALANRLHSVKVDLSMVRSPFRDEPERPATSRASAQGLRLVG</sequence>
<evidence type="ECO:0000313" key="4">
    <source>
        <dbReference type="Proteomes" id="UP000199356"/>
    </source>
</evidence>
<evidence type="ECO:0008006" key="5">
    <source>
        <dbReference type="Google" id="ProtNLM"/>
    </source>
</evidence>
<accession>A0A1I5X546</accession>
<keyword evidence="1" id="KW-0233">DNA recombination</keyword>
<gene>
    <name evidence="3" type="ORF">SAMN04488047_1871</name>
</gene>
<dbReference type="STRING" id="441119.SAMN04488047_1871"/>
<dbReference type="InterPro" id="IPR011010">
    <property type="entry name" value="DNA_brk_join_enz"/>
</dbReference>
<feature type="non-terminal residue" evidence="3">
    <location>
        <position position="1"/>
    </location>
</feature>
<dbReference type="Proteomes" id="UP000199356">
    <property type="component" value="Unassembled WGS sequence"/>
</dbReference>
<dbReference type="SUPFAM" id="SSF56349">
    <property type="entry name" value="DNA breaking-rejoining enzymes"/>
    <property type="match status" value="1"/>
</dbReference>
<dbReference type="AlphaFoldDB" id="A0A1I5X546"/>
<feature type="region of interest" description="Disordered" evidence="2">
    <location>
        <begin position="200"/>
        <end position="221"/>
    </location>
</feature>